<proteinExistence type="predicted"/>
<dbReference type="SUPFAM" id="SSF52540">
    <property type="entry name" value="P-loop containing nucleoside triphosphate hydrolases"/>
    <property type="match status" value="1"/>
</dbReference>
<dbReference type="Proteomes" id="UP000317638">
    <property type="component" value="Unassembled WGS sequence"/>
</dbReference>
<reference evidence="1 2" key="1">
    <citation type="submission" date="2019-07" db="EMBL/GenBank/DDBJ databases">
        <authorList>
            <person name="Zhou L.-Y."/>
        </authorList>
    </citation>
    <scope>NUCLEOTIDE SEQUENCE [LARGE SCALE GENOMIC DNA]</scope>
    <source>
        <strain evidence="1 2">YIM 101269</strain>
    </source>
</reference>
<evidence type="ECO:0000313" key="1">
    <source>
        <dbReference type="EMBL" id="TRY18375.1"/>
    </source>
</evidence>
<protein>
    <submittedName>
        <fullName evidence="1">ATP-binding protein</fullName>
    </submittedName>
</protein>
<dbReference type="GO" id="GO:0005524">
    <property type="term" value="F:ATP binding"/>
    <property type="evidence" value="ECO:0007669"/>
    <property type="project" value="UniProtKB-KW"/>
</dbReference>
<keyword evidence="1" id="KW-0547">Nucleotide-binding</keyword>
<keyword evidence="2" id="KW-1185">Reference proteome</keyword>
<dbReference type="Gene3D" id="3.40.50.300">
    <property type="entry name" value="P-loop containing nucleotide triphosphate hydrolases"/>
    <property type="match status" value="1"/>
</dbReference>
<dbReference type="AlphaFoldDB" id="A0A553K111"/>
<accession>A0A553K111</accession>
<comment type="caution">
    <text evidence="1">The sequence shown here is derived from an EMBL/GenBank/DDBJ whole genome shotgun (WGS) entry which is preliminary data.</text>
</comment>
<gene>
    <name evidence="1" type="ORF">FOJ82_09010</name>
</gene>
<organism evidence="1 2">
    <name type="scientific">Tessaracoccus rhinocerotis</name>
    <dbReference type="NCBI Taxonomy" id="1689449"/>
    <lineage>
        <taxon>Bacteria</taxon>
        <taxon>Bacillati</taxon>
        <taxon>Actinomycetota</taxon>
        <taxon>Actinomycetes</taxon>
        <taxon>Propionibacteriales</taxon>
        <taxon>Propionibacteriaceae</taxon>
        <taxon>Tessaracoccus</taxon>
    </lineage>
</organism>
<dbReference type="InterPro" id="IPR027417">
    <property type="entry name" value="P-loop_NTPase"/>
</dbReference>
<dbReference type="EMBL" id="VKKG01000003">
    <property type="protein sequence ID" value="TRY18375.1"/>
    <property type="molecule type" value="Genomic_DNA"/>
</dbReference>
<dbReference type="Pfam" id="PF13671">
    <property type="entry name" value="AAA_33"/>
    <property type="match status" value="1"/>
</dbReference>
<sequence>MCGPAGSGKSTRARRLEAEGMARLSFDQTAWELGHRSMPLPAEVHRQIARQLRSELERLLQEGRDVVLDFSFWSRRMRDEWRAVVEQHGLVPETVYLATDRETVLARIRERAGGDGDDFELDHETAARYFDNFQPPTPEEGPLTVVS</sequence>
<keyword evidence="1" id="KW-0067">ATP-binding</keyword>
<dbReference type="OrthoDB" id="2639622at2"/>
<evidence type="ECO:0000313" key="2">
    <source>
        <dbReference type="Proteomes" id="UP000317638"/>
    </source>
</evidence>
<name>A0A553K111_9ACTN</name>